<dbReference type="SUPFAM" id="SSF52499">
    <property type="entry name" value="Isochorismatase-like hydrolases"/>
    <property type="match status" value="1"/>
</dbReference>
<dbReference type="InterPro" id="IPR000868">
    <property type="entry name" value="Isochorismatase-like_dom"/>
</dbReference>
<dbReference type="Proteomes" id="UP000584642">
    <property type="component" value="Unassembled WGS sequence"/>
</dbReference>
<dbReference type="Pfam" id="PF00857">
    <property type="entry name" value="Isochorismatase"/>
    <property type="match status" value="1"/>
</dbReference>
<dbReference type="PANTHER" id="PTHR43540">
    <property type="entry name" value="PEROXYUREIDOACRYLATE/UREIDOACRYLATE AMIDOHYDROLASE-RELATED"/>
    <property type="match status" value="1"/>
</dbReference>
<reference evidence="3 4" key="1">
    <citation type="submission" date="2020-05" db="EMBL/GenBank/DDBJ databases">
        <title>Azospirillum oleiclasticum sp. nov, a nitrogen-fixing and heavy crude oil-emulsifying bacterium isolated from the crude oil of Yumen Oilfield.</title>
        <authorList>
            <person name="Wu D."/>
            <person name="Cai M."/>
            <person name="Zhang X."/>
        </authorList>
    </citation>
    <scope>NUCLEOTIDE SEQUENCE [LARGE SCALE GENOMIC DNA]</scope>
    <source>
        <strain evidence="3 4">ROY-1-1-2</strain>
    </source>
</reference>
<comment type="caution">
    <text evidence="3">The sequence shown here is derived from an EMBL/GenBank/DDBJ whole genome shotgun (WGS) entry which is preliminary data.</text>
</comment>
<dbReference type="PANTHER" id="PTHR43540:SF15">
    <property type="entry name" value="BLR5631 PROTEIN"/>
    <property type="match status" value="1"/>
</dbReference>
<organism evidence="3 4">
    <name type="scientific">Azospirillum oleiclasticum</name>
    <dbReference type="NCBI Taxonomy" id="2735135"/>
    <lineage>
        <taxon>Bacteria</taxon>
        <taxon>Pseudomonadati</taxon>
        <taxon>Pseudomonadota</taxon>
        <taxon>Alphaproteobacteria</taxon>
        <taxon>Rhodospirillales</taxon>
        <taxon>Azospirillaceae</taxon>
        <taxon>Azospirillum</taxon>
    </lineage>
</organism>
<feature type="domain" description="Isochorismatase-like" evidence="2">
    <location>
        <begin position="24"/>
        <end position="194"/>
    </location>
</feature>
<gene>
    <name evidence="3" type="ORF">HND93_31620</name>
</gene>
<keyword evidence="4" id="KW-1185">Reference proteome</keyword>
<proteinExistence type="predicted"/>
<dbReference type="InterPro" id="IPR036380">
    <property type="entry name" value="Isochorismatase-like_sf"/>
</dbReference>
<accession>A0ABX2TJG5</accession>
<evidence type="ECO:0000313" key="4">
    <source>
        <dbReference type="Proteomes" id="UP000584642"/>
    </source>
</evidence>
<protein>
    <submittedName>
        <fullName evidence="3">Isochorismatase family protein</fullName>
    </submittedName>
</protein>
<sequence length="205" mass="20617">MTTAPRTLLQIAGATARPPALAQAALVVIDAQNEYVDGRLPLDGVGPAVAAIARLLDLARGQGVPVFHILHQGSPGGALFDPTSPAAAIIPAAAPRSAEPVIAKRLPNAFAGTDLEERLRATGRSGLILAGFMTHMCVAATARAALDLGFASAVVAAATATRDLPDPLGGVVPAAAVQRAALASLADRFAVVVADETALTVAREG</sequence>
<keyword evidence="1" id="KW-0378">Hydrolase</keyword>
<dbReference type="RefSeq" id="WP_180286053.1">
    <property type="nucleotide sequence ID" value="NZ_JABFDB010000038.1"/>
</dbReference>
<name>A0ABX2TJG5_9PROT</name>
<evidence type="ECO:0000259" key="2">
    <source>
        <dbReference type="Pfam" id="PF00857"/>
    </source>
</evidence>
<dbReference type="InterPro" id="IPR050272">
    <property type="entry name" value="Isochorismatase-like_hydrls"/>
</dbReference>
<evidence type="ECO:0000313" key="3">
    <source>
        <dbReference type="EMBL" id="NYZ24279.1"/>
    </source>
</evidence>
<evidence type="ECO:0000256" key="1">
    <source>
        <dbReference type="ARBA" id="ARBA00022801"/>
    </source>
</evidence>
<dbReference type="EMBL" id="JABFDB010000038">
    <property type="protein sequence ID" value="NYZ24279.1"/>
    <property type="molecule type" value="Genomic_DNA"/>
</dbReference>
<dbReference type="Gene3D" id="3.40.50.850">
    <property type="entry name" value="Isochorismatase-like"/>
    <property type="match status" value="1"/>
</dbReference>